<dbReference type="NCBIfam" id="TIGR00544">
    <property type="entry name" value="lgt"/>
    <property type="match status" value="1"/>
</dbReference>
<dbReference type="KEGG" id="wne:PIG85_05175"/>
<comment type="function">
    <text evidence="7">Catalyzes the transfer of the diacylglyceryl group from phosphatidylglycerol to the sulfhydryl group of the N-terminal cysteine of a prolipoprotein, the first step in the formation of mature lipoproteins.</text>
</comment>
<dbReference type="PROSITE" id="PS01311">
    <property type="entry name" value="LGT"/>
    <property type="match status" value="1"/>
</dbReference>
<keyword evidence="6 7" id="KW-0472">Membrane</keyword>
<accession>A0AB38XRV7</accession>
<evidence type="ECO:0000256" key="8">
    <source>
        <dbReference type="SAM" id="MobiDB-lite"/>
    </source>
</evidence>
<dbReference type="EMBL" id="CP116394">
    <property type="protein sequence ID" value="WCE47041.1"/>
    <property type="molecule type" value="Genomic_DNA"/>
</dbReference>
<keyword evidence="2 7" id="KW-1003">Cell membrane</keyword>
<keyword evidence="4 7" id="KW-0812">Transmembrane</keyword>
<keyword evidence="5 7" id="KW-1133">Transmembrane helix</keyword>
<feature type="binding site" evidence="7">
    <location>
        <position position="140"/>
    </location>
    <ligand>
        <name>a 1,2-diacyl-sn-glycero-3-phospho-(1'-sn-glycerol)</name>
        <dbReference type="ChEBI" id="CHEBI:64716"/>
    </ligand>
</feature>
<evidence type="ECO:0000256" key="2">
    <source>
        <dbReference type="ARBA" id="ARBA00022475"/>
    </source>
</evidence>
<dbReference type="PANTHER" id="PTHR30589">
    <property type="entry name" value="PROLIPOPROTEIN DIACYLGLYCERYL TRANSFERASE"/>
    <property type="match status" value="1"/>
</dbReference>
<comment type="catalytic activity">
    <reaction evidence="7">
        <text>L-cysteinyl-[prolipoprotein] + a 1,2-diacyl-sn-glycero-3-phospho-(1'-sn-glycerol) = an S-1,2-diacyl-sn-glyceryl-L-cysteinyl-[prolipoprotein] + sn-glycerol 1-phosphate + H(+)</text>
        <dbReference type="Rhea" id="RHEA:56712"/>
        <dbReference type="Rhea" id="RHEA-COMP:14679"/>
        <dbReference type="Rhea" id="RHEA-COMP:14680"/>
        <dbReference type="ChEBI" id="CHEBI:15378"/>
        <dbReference type="ChEBI" id="CHEBI:29950"/>
        <dbReference type="ChEBI" id="CHEBI:57685"/>
        <dbReference type="ChEBI" id="CHEBI:64716"/>
        <dbReference type="ChEBI" id="CHEBI:140658"/>
        <dbReference type="EC" id="2.5.1.145"/>
    </reaction>
</comment>
<dbReference type="GO" id="GO:0008961">
    <property type="term" value="F:phosphatidylglycerol-prolipoprotein diacylglyceryl transferase activity"/>
    <property type="evidence" value="ECO:0007669"/>
    <property type="project" value="UniProtKB-UniRule"/>
</dbReference>
<dbReference type="GO" id="GO:0005886">
    <property type="term" value="C:plasma membrane"/>
    <property type="evidence" value="ECO:0007669"/>
    <property type="project" value="UniProtKB-SubCell"/>
</dbReference>
<feature type="transmembrane region" description="Helical" evidence="7">
    <location>
        <begin position="204"/>
        <end position="224"/>
    </location>
</feature>
<comment type="pathway">
    <text evidence="7">Protein modification; lipoprotein biosynthesis (diacylglyceryl transfer).</text>
</comment>
<evidence type="ECO:0000313" key="10">
    <source>
        <dbReference type="Proteomes" id="UP001211044"/>
    </source>
</evidence>
<evidence type="ECO:0000256" key="3">
    <source>
        <dbReference type="ARBA" id="ARBA00022679"/>
    </source>
</evidence>
<reference evidence="9" key="1">
    <citation type="submission" date="2023-01" db="EMBL/GenBank/DDBJ databases">
        <title>Comparative Genomic Analysis of the Clinically-Derived Winkia Strain NY0527 Provides Evidence into the Taxonomic Reassignment of Winkia neuii and Characterizes Their Virulence Traits.</title>
        <authorList>
            <person name="Cai X."/>
            <person name="Peng Y."/>
            <person name="Li M."/>
            <person name="Qiu Y."/>
            <person name="Wang Y."/>
            <person name="Xu L."/>
            <person name="Hou Q."/>
        </authorList>
    </citation>
    <scope>NUCLEOTIDE SEQUENCE</scope>
    <source>
        <strain evidence="9">NY0527</strain>
    </source>
</reference>
<evidence type="ECO:0000256" key="4">
    <source>
        <dbReference type="ARBA" id="ARBA00022692"/>
    </source>
</evidence>
<dbReference type="AlphaFoldDB" id="A0AB38XRV7"/>
<comment type="subcellular location">
    <subcellularLocation>
        <location evidence="7">Cell membrane</location>
        <topology evidence="7">Multi-pass membrane protein</topology>
    </subcellularLocation>
</comment>
<dbReference type="Pfam" id="PF01790">
    <property type="entry name" value="LGT"/>
    <property type="match status" value="1"/>
</dbReference>
<dbReference type="EC" id="2.5.1.145" evidence="7"/>
<proteinExistence type="inferred from homology"/>
<feature type="transmembrane region" description="Helical" evidence="7">
    <location>
        <begin position="51"/>
        <end position="73"/>
    </location>
</feature>
<evidence type="ECO:0000256" key="5">
    <source>
        <dbReference type="ARBA" id="ARBA00022989"/>
    </source>
</evidence>
<keyword evidence="3 7" id="KW-0808">Transferase</keyword>
<evidence type="ECO:0000313" key="9">
    <source>
        <dbReference type="EMBL" id="WCE47041.1"/>
    </source>
</evidence>
<dbReference type="HAMAP" id="MF_01147">
    <property type="entry name" value="Lgt"/>
    <property type="match status" value="1"/>
</dbReference>
<comment type="similarity">
    <text evidence="1 7">Belongs to the Lgt family.</text>
</comment>
<organism evidence="9 10">
    <name type="scientific">Winkia neuii subsp. anitrata</name>
    <dbReference type="NCBI Taxonomy" id="29318"/>
    <lineage>
        <taxon>Bacteria</taxon>
        <taxon>Bacillati</taxon>
        <taxon>Actinomycetota</taxon>
        <taxon>Actinomycetes</taxon>
        <taxon>Actinomycetales</taxon>
        <taxon>Actinomycetaceae</taxon>
        <taxon>Winkia</taxon>
    </lineage>
</organism>
<gene>
    <name evidence="7 9" type="primary">lgt</name>
    <name evidence="9" type="ORF">PIG85_05175</name>
</gene>
<dbReference type="InterPro" id="IPR001640">
    <property type="entry name" value="Lgt"/>
</dbReference>
<protein>
    <recommendedName>
        <fullName evidence="7">Phosphatidylglycerol--prolipoprotein diacylglyceryl transferase</fullName>
        <ecNumber evidence="7">2.5.1.145</ecNumber>
    </recommendedName>
</protein>
<name>A0AB38XRV7_9ACTO</name>
<sequence>MRAAIPSPSQGVWHLGPLPIRAYALAILTGVVVAILVGRARYKKRGGNDELVLDTALWAVIFGIIGARAYHVITDWQLYFSEGANPLDALKIWNGGLGIWGGVGAGTLAGALYLRKRGVDLGPFADSIAPGILIAQAIGRLGNYFNQELFGGPTTLPWGLQIDPVHLPAGYAPGTTFHPTFLYEMLWNLGAAALLFWLDRKKKFAGGQVFALYVVFYALGRIWVEMLRIDKAHIILGLRLNVWTTAAIAMAGIVAYIILGRKAAATTVQPEVSAAPQNAGAIAHAKDMTRSTQIEEERDTVEQRLQINQTDKLENR</sequence>
<evidence type="ECO:0000256" key="6">
    <source>
        <dbReference type="ARBA" id="ARBA00023136"/>
    </source>
</evidence>
<dbReference type="GO" id="GO:0042158">
    <property type="term" value="P:lipoprotein biosynthetic process"/>
    <property type="evidence" value="ECO:0007669"/>
    <property type="project" value="UniProtKB-UniRule"/>
</dbReference>
<feature type="region of interest" description="Disordered" evidence="8">
    <location>
        <begin position="288"/>
        <end position="316"/>
    </location>
</feature>
<feature type="transmembrane region" description="Helical" evidence="7">
    <location>
        <begin position="236"/>
        <end position="259"/>
    </location>
</feature>
<evidence type="ECO:0000256" key="1">
    <source>
        <dbReference type="ARBA" id="ARBA00007150"/>
    </source>
</evidence>
<feature type="transmembrane region" description="Helical" evidence="7">
    <location>
        <begin position="20"/>
        <end position="39"/>
    </location>
</feature>
<feature type="transmembrane region" description="Helical" evidence="7">
    <location>
        <begin position="93"/>
        <end position="114"/>
    </location>
</feature>
<dbReference type="RefSeq" id="WP_239181344.1">
    <property type="nucleotide sequence ID" value="NZ_CP116394.1"/>
</dbReference>
<evidence type="ECO:0000256" key="7">
    <source>
        <dbReference type="HAMAP-Rule" id="MF_01147"/>
    </source>
</evidence>
<feature type="transmembrane region" description="Helical" evidence="7">
    <location>
        <begin position="181"/>
        <end position="198"/>
    </location>
</feature>
<dbReference type="PANTHER" id="PTHR30589:SF0">
    <property type="entry name" value="PHOSPHATIDYLGLYCEROL--PROLIPOPROTEIN DIACYLGLYCERYL TRANSFERASE"/>
    <property type="match status" value="1"/>
</dbReference>
<dbReference type="Proteomes" id="UP001211044">
    <property type="component" value="Chromosome"/>
</dbReference>